<reference evidence="8 9" key="1">
    <citation type="submission" date="2015-09" db="EMBL/GenBank/DDBJ databases">
        <authorList>
            <person name="Jackson K.R."/>
            <person name="Lunt B.L."/>
            <person name="Fisher J.N.B."/>
            <person name="Gardner A.V."/>
            <person name="Bailey M.E."/>
            <person name="Deus L.M."/>
            <person name="Earl A.S."/>
            <person name="Gibby P.D."/>
            <person name="Hartmann K.A."/>
            <person name="Liu J.E."/>
            <person name="Manci A.M."/>
            <person name="Nielsen D.A."/>
            <person name="Solomon M.B."/>
            <person name="Breakwell D.P."/>
            <person name="Burnett S.H."/>
            <person name="Grose J.H."/>
        </authorList>
    </citation>
    <scope>NUCLEOTIDE SEQUENCE [LARGE SCALE GENOMIC DNA]</scope>
    <source>
        <strain evidence="8 9">2789STDY5608636</strain>
    </source>
</reference>
<feature type="chain" id="PRO_5005270662" evidence="5">
    <location>
        <begin position="23"/>
        <end position="319"/>
    </location>
</feature>
<feature type="domain" description="Metallo-beta-lactamase" evidence="6">
    <location>
        <begin position="84"/>
        <end position="290"/>
    </location>
</feature>
<keyword evidence="10" id="KW-1185">Reference proteome</keyword>
<dbReference type="SMART" id="SM00849">
    <property type="entry name" value="Lactamase_B"/>
    <property type="match status" value="1"/>
</dbReference>
<dbReference type="GO" id="GO:0046872">
    <property type="term" value="F:metal ion binding"/>
    <property type="evidence" value="ECO:0007669"/>
    <property type="project" value="UniProtKB-KW"/>
</dbReference>
<name>A0A0J6F2Y1_9BORD</name>
<dbReference type="AlphaFoldDB" id="A0A0J6F2Y1"/>
<gene>
    <name evidence="8" type="primary">ytnP_1</name>
    <name evidence="7" type="ORF">BBN53_01315</name>
    <name evidence="8" type="ORF">ERS370011_01386</name>
</gene>
<dbReference type="SUPFAM" id="SSF56281">
    <property type="entry name" value="Metallo-hydrolase/oxidoreductase"/>
    <property type="match status" value="1"/>
</dbReference>
<dbReference type="CDD" id="cd07720">
    <property type="entry name" value="OPHC2-like_MBL-fold"/>
    <property type="match status" value="1"/>
</dbReference>
<dbReference type="Pfam" id="PF00753">
    <property type="entry name" value="Lactamase_B"/>
    <property type="match status" value="1"/>
</dbReference>
<dbReference type="InterPro" id="IPR001279">
    <property type="entry name" value="Metallo-B-lactamas"/>
</dbReference>
<dbReference type="PANTHER" id="PTHR42978">
    <property type="entry name" value="QUORUM-QUENCHING LACTONASE YTNP-RELATED-RELATED"/>
    <property type="match status" value="1"/>
</dbReference>
<dbReference type="GO" id="GO:0016787">
    <property type="term" value="F:hydrolase activity"/>
    <property type="evidence" value="ECO:0007669"/>
    <property type="project" value="UniProtKB-KW"/>
</dbReference>
<dbReference type="InterPro" id="IPR051013">
    <property type="entry name" value="MBL_superfamily_lactonases"/>
</dbReference>
<evidence type="ECO:0000256" key="4">
    <source>
        <dbReference type="ARBA" id="ARBA00022833"/>
    </source>
</evidence>
<keyword evidence="5" id="KW-0732">Signal</keyword>
<keyword evidence="2" id="KW-0479">Metal-binding</keyword>
<dbReference type="OrthoDB" id="5443440at2"/>
<evidence type="ECO:0000313" key="10">
    <source>
        <dbReference type="Proteomes" id="UP000092950"/>
    </source>
</evidence>
<evidence type="ECO:0000256" key="3">
    <source>
        <dbReference type="ARBA" id="ARBA00022801"/>
    </source>
</evidence>
<sequence>MSFARIAAALGLTLALLGGAQAAPVQTAQAPGFQRMTLGDFVVTALYDGYVDLDPKVLTGASPQDVQRLLADMFAQRASGMQTAVNGYLVHTGAQLLLVDTGTGHCFGPTLGQMENNLRAAGYAPADVDAVLLTHLHPDHACGLITPDGQARFPRAKVYAAREETAYWLNKTLASAAPEAARPMFAMAAQAVAPYQESGRFIAYDGDPGIMPGLDIVESPGHTPGHRSYRLSSGGQTLLIWGDIVHNHAVQLRRPEIAVEFDVESSQAIATRRQILADAARERLWIGGAHLPFPGLGHVRPDGAGYVWVPLEYAPLRNK</sequence>
<organism evidence="8 9">
    <name type="scientific">Bordetella pseudohinzii</name>
    <dbReference type="NCBI Taxonomy" id="1331258"/>
    <lineage>
        <taxon>Bacteria</taxon>
        <taxon>Pseudomonadati</taxon>
        <taxon>Pseudomonadota</taxon>
        <taxon>Betaproteobacteria</taxon>
        <taxon>Burkholderiales</taxon>
        <taxon>Alcaligenaceae</taxon>
        <taxon>Bordetella</taxon>
    </lineage>
</organism>
<evidence type="ECO:0000256" key="1">
    <source>
        <dbReference type="ARBA" id="ARBA00007749"/>
    </source>
</evidence>
<keyword evidence="4" id="KW-0862">Zinc</keyword>
<evidence type="ECO:0000259" key="6">
    <source>
        <dbReference type="SMART" id="SM00849"/>
    </source>
</evidence>
<evidence type="ECO:0000313" key="8">
    <source>
        <dbReference type="EMBL" id="CUI61083.1"/>
    </source>
</evidence>
<dbReference type="KEGG" id="bpdz:BBN53_01315"/>
<evidence type="ECO:0000313" key="9">
    <source>
        <dbReference type="Proteomes" id="UP000053096"/>
    </source>
</evidence>
<reference evidence="7 10" key="2">
    <citation type="submission" date="2016-07" db="EMBL/GenBank/DDBJ databases">
        <title>Complete genome sequences of Bordetella pseudohinzii.</title>
        <authorList>
            <person name="Spilker T."/>
            <person name="Darrah R."/>
            <person name="LiPuma J.J."/>
        </authorList>
    </citation>
    <scope>NUCLEOTIDE SEQUENCE [LARGE SCALE GENOMIC DNA]</scope>
    <source>
        <strain evidence="7 10">HI4681</strain>
    </source>
</reference>
<dbReference type="Proteomes" id="UP000053096">
    <property type="component" value="Unassembled WGS sequence"/>
</dbReference>
<evidence type="ECO:0000256" key="2">
    <source>
        <dbReference type="ARBA" id="ARBA00022723"/>
    </source>
</evidence>
<dbReference type="Gene3D" id="3.60.15.10">
    <property type="entry name" value="Ribonuclease Z/Hydroxyacylglutathione hydrolase-like"/>
    <property type="match status" value="1"/>
</dbReference>
<dbReference type="RefSeq" id="WP_043210309.1">
    <property type="nucleotide sequence ID" value="NZ_CAJGUP010000087.1"/>
</dbReference>
<evidence type="ECO:0000256" key="5">
    <source>
        <dbReference type="SAM" id="SignalP"/>
    </source>
</evidence>
<proteinExistence type="inferred from homology"/>
<keyword evidence="3" id="KW-0378">Hydrolase</keyword>
<dbReference type="EMBL" id="CP016440">
    <property type="protein sequence ID" value="ANY14645.1"/>
    <property type="molecule type" value="Genomic_DNA"/>
</dbReference>
<dbReference type="PANTHER" id="PTHR42978:SF6">
    <property type="entry name" value="QUORUM-QUENCHING LACTONASE YTNP-RELATED"/>
    <property type="match status" value="1"/>
</dbReference>
<dbReference type="EMBL" id="CYTV01000003">
    <property type="protein sequence ID" value="CUI61083.1"/>
    <property type="molecule type" value="Genomic_DNA"/>
</dbReference>
<comment type="similarity">
    <text evidence="1">Belongs to the metallo-beta-lactamase superfamily.</text>
</comment>
<accession>A0A0J6F2Y1</accession>
<dbReference type="InterPro" id="IPR036866">
    <property type="entry name" value="RibonucZ/Hydroxyglut_hydro"/>
</dbReference>
<accession>A0A0M7E3B2</accession>
<dbReference type="Proteomes" id="UP000092950">
    <property type="component" value="Chromosome"/>
</dbReference>
<evidence type="ECO:0000313" key="7">
    <source>
        <dbReference type="EMBL" id="ANY14645.1"/>
    </source>
</evidence>
<protein>
    <submittedName>
        <fullName evidence="7">MBL fold metallo-hydrolase</fullName>
    </submittedName>
    <submittedName>
        <fullName evidence="8">Ribonuclease Z</fullName>
    </submittedName>
</protein>
<feature type="signal peptide" evidence="5">
    <location>
        <begin position="1"/>
        <end position="22"/>
    </location>
</feature>